<feature type="transmembrane region" description="Helical" evidence="5">
    <location>
        <begin position="194"/>
        <end position="215"/>
    </location>
</feature>
<keyword evidence="2 5" id="KW-0812">Transmembrane</keyword>
<feature type="transmembrane region" description="Helical" evidence="5">
    <location>
        <begin position="36"/>
        <end position="60"/>
    </location>
</feature>
<proteinExistence type="predicted"/>
<feature type="transmembrane region" description="Helical" evidence="5">
    <location>
        <begin position="97"/>
        <end position="117"/>
    </location>
</feature>
<feature type="transmembrane region" description="Helical" evidence="5">
    <location>
        <begin position="168"/>
        <end position="187"/>
    </location>
</feature>
<dbReference type="InterPro" id="IPR051598">
    <property type="entry name" value="TSUP/Inactive_protease-like"/>
</dbReference>
<evidence type="ECO:0000256" key="5">
    <source>
        <dbReference type="SAM" id="Phobius"/>
    </source>
</evidence>
<reference evidence="6" key="1">
    <citation type="submission" date="2016-10" db="EMBL/GenBank/DDBJ databases">
        <authorList>
            <person name="de Groot N.N."/>
        </authorList>
    </citation>
    <scope>NUCLEOTIDE SEQUENCE</scope>
</reference>
<sequence length="245" mass="26922">MHDYLLYTLIAFLLSLLFSMGGTGSGIALIPVLNFFGIEFIIAKATGLFAGASTTITSSIMNIKRKVLDFSFVWPIALMMLIFAPIGAYSSQYINEILVKYLFVLLLFYSATMMIFGKKKSLTHAKGKTILFAVGAFVGFLAGLLGVGGGNILMPLLILLGFEPKKVAVTVSSVVPFAALSSFFTYASYVKLDWILLLCVMLASIAGGYIGNYLMHFRLDQMKTKKLMGIILYILAFKMLYKLMV</sequence>
<dbReference type="EMBL" id="FPHD01000048">
    <property type="protein sequence ID" value="SFV58724.1"/>
    <property type="molecule type" value="Genomic_DNA"/>
</dbReference>
<protein>
    <recommendedName>
        <fullName evidence="7">Membrane transporter protein</fullName>
    </recommendedName>
</protein>
<dbReference type="InterPro" id="IPR002781">
    <property type="entry name" value="TM_pro_TauE-like"/>
</dbReference>
<comment type="subcellular location">
    <subcellularLocation>
        <location evidence="1">Membrane</location>
        <topology evidence="1">Multi-pass membrane protein</topology>
    </subcellularLocation>
</comment>
<gene>
    <name evidence="6" type="ORF">MNB_SV-8-1332</name>
</gene>
<feature type="transmembrane region" description="Helical" evidence="5">
    <location>
        <begin position="227"/>
        <end position="244"/>
    </location>
</feature>
<evidence type="ECO:0000256" key="3">
    <source>
        <dbReference type="ARBA" id="ARBA00022989"/>
    </source>
</evidence>
<organism evidence="6">
    <name type="scientific">hydrothermal vent metagenome</name>
    <dbReference type="NCBI Taxonomy" id="652676"/>
    <lineage>
        <taxon>unclassified sequences</taxon>
        <taxon>metagenomes</taxon>
        <taxon>ecological metagenomes</taxon>
    </lineage>
</organism>
<dbReference type="AlphaFoldDB" id="A0A1W1BZ06"/>
<dbReference type="GO" id="GO:0016020">
    <property type="term" value="C:membrane"/>
    <property type="evidence" value="ECO:0007669"/>
    <property type="project" value="UniProtKB-SubCell"/>
</dbReference>
<name>A0A1W1BZ06_9ZZZZ</name>
<keyword evidence="3 5" id="KW-1133">Transmembrane helix</keyword>
<feature type="transmembrane region" description="Helical" evidence="5">
    <location>
        <begin position="129"/>
        <end position="162"/>
    </location>
</feature>
<evidence type="ECO:0000256" key="4">
    <source>
        <dbReference type="ARBA" id="ARBA00023136"/>
    </source>
</evidence>
<evidence type="ECO:0000256" key="1">
    <source>
        <dbReference type="ARBA" id="ARBA00004141"/>
    </source>
</evidence>
<keyword evidence="4 5" id="KW-0472">Membrane</keyword>
<evidence type="ECO:0000313" key="6">
    <source>
        <dbReference type="EMBL" id="SFV58724.1"/>
    </source>
</evidence>
<accession>A0A1W1BZ06</accession>
<dbReference type="Pfam" id="PF01925">
    <property type="entry name" value="TauE"/>
    <property type="match status" value="1"/>
</dbReference>
<feature type="transmembrane region" description="Helical" evidence="5">
    <location>
        <begin position="72"/>
        <end position="91"/>
    </location>
</feature>
<dbReference type="PANTHER" id="PTHR43701:SF2">
    <property type="entry name" value="MEMBRANE TRANSPORTER PROTEIN YJNA-RELATED"/>
    <property type="match status" value="1"/>
</dbReference>
<dbReference type="PANTHER" id="PTHR43701">
    <property type="entry name" value="MEMBRANE TRANSPORTER PROTEIN MJ0441-RELATED"/>
    <property type="match status" value="1"/>
</dbReference>
<evidence type="ECO:0000256" key="2">
    <source>
        <dbReference type="ARBA" id="ARBA00022692"/>
    </source>
</evidence>
<evidence type="ECO:0008006" key="7">
    <source>
        <dbReference type="Google" id="ProtNLM"/>
    </source>
</evidence>